<dbReference type="AlphaFoldDB" id="A0A0P7AXN4"/>
<proteinExistence type="predicted"/>
<sequence>MNSDRLMDKLLQTLKIAINDKIYLKDPESSDLGRRIIEHSILLIDDIGFESFTFKKLGLVIGSNESSIYRYFENKHKLLIYLTSWYWGWLEYQLVFSTNSIGDSRLKLEKAIEIVSSTIHEDSTFAHINEPKLSNIVVNESSKSFLTKEVDEENREGYFIIYKRMVNRFEEMIKEYDPTYEYAGSLASTILEGVLHQLFLQKHFPTLTSCHQGKTAGSYFKDLVFKTLNQNNSNG</sequence>
<dbReference type="PATRIC" id="fig|1300341.3.peg.1447"/>
<accession>A0A0P7AXN4</accession>
<gene>
    <name evidence="1" type="ORF">I595_1248</name>
</gene>
<evidence type="ECO:0000313" key="1">
    <source>
        <dbReference type="EMBL" id="KPM32821.1"/>
    </source>
</evidence>
<keyword evidence="2" id="KW-1185">Reference proteome</keyword>
<evidence type="ECO:0000313" key="2">
    <source>
        <dbReference type="Proteomes" id="UP000050280"/>
    </source>
</evidence>
<name>A0A0P7AXN4_9FLAO</name>
<reference evidence="1 2" key="1">
    <citation type="submission" date="2015-09" db="EMBL/GenBank/DDBJ databases">
        <title>Genome sequence of the marine flavobacterium Croceitalea dokdonensis DOKDO 023 that contains proton- and sodium-pumping rhodopsins.</title>
        <authorList>
            <person name="Kwon S.-K."/>
            <person name="Lee H.K."/>
            <person name="Kwak M.-J."/>
            <person name="Kim J.F."/>
        </authorList>
    </citation>
    <scope>NUCLEOTIDE SEQUENCE [LARGE SCALE GENOMIC DNA]</scope>
    <source>
        <strain evidence="1 2">DOKDO 023</strain>
    </source>
</reference>
<organism evidence="1 2">
    <name type="scientific">Croceitalea dokdonensis DOKDO 023</name>
    <dbReference type="NCBI Taxonomy" id="1300341"/>
    <lineage>
        <taxon>Bacteria</taxon>
        <taxon>Pseudomonadati</taxon>
        <taxon>Bacteroidota</taxon>
        <taxon>Flavobacteriia</taxon>
        <taxon>Flavobacteriales</taxon>
        <taxon>Flavobacteriaceae</taxon>
        <taxon>Croceitalea</taxon>
    </lineage>
</organism>
<dbReference type="EMBL" id="LDJX01000002">
    <property type="protein sequence ID" value="KPM32821.1"/>
    <property type="molecule type" value="Genomic_DNA"/>
</dbReference>
<dbReference type="Proteomes" id="UP000050280">
    <property type="component" value="Unassembled WGS sequence"/>
</dbReference>
<dbReference type="InterPro" id="IPR009057">
    <property type="entry name" value="Homeodomain-like_sf"/>
</dbReference>
<comment type="caution">
    <text evidence="1">The sequence shown here is derived from an EMBL/GenBank/DDBJ whole genome shotgun (WGS) entry which is preliminary data.</text>
</comment>
<dbReference type="Gene3D" id="1.10.357.10">
    <property type="entry name" value="Tetracycline Repressor, domain 2"/>
    <property type="match status" value="1"/>
</dbReference>
<dbReference type="STRING" id="1300341.I595_1248"/>
<dbReference type="SUPFAM" id="SSF46689">
    <property type="entry name" value="Homeodomain-like"/>
    <property type="match status" value="1"/>
</dbReference>
<protein>
    <submittedName>
        <fullName evidence="1">Regulatory protein TetR</fullName>
    </submittedName>
</protein>